<gene>
    <name evidence="1" type="ORF">NCTC10918_02226</name>
</gene>
<organism evidence="1 2">
    <name type="scientific">Rothia dentocariosa</name>
    <dbReference type="NCBI Taxonomy" id="2047"/>
    <lineage>
        <taxon>Bacteria</taxon>
        <taxon>Bacillati</taxon>
        <taxon>Actinomycetota</taxon>
        <taxon>Actinomycetes</taxon>
        <taxon>Micrococcales</taxon>
        <taxon>Micrococcaceae</taxon>
        <taxon>Rothia</taxon>
    </lineage>
</organism>
<dbReference type="AlphaFoldDB" id="A0A448UYI5"/>
<evidence type="ECO:0000313" key="2">
    <source>
        <dbReference type="Proteomes" id="UP000270988"/>
    </source>
</evidence>
<name>A0A448UYI5_9MICC</name>
<proteinExistence type="predicted"/>
<reference evidence="1 2" key="1">
    <citation type="submission" date="2018-12" db="EMBL/GenBank/DDBJ databases">
        <authorList>
            <consortium name="Pathogen Informatics"/>
        </authorList>
    </citation>
    <scope>NUCLEOTIDE SEQUENCE [LARGE SCALE GENOMIC DNA]</scope>
    <source>
        <strain evidence="1 2">NCTC10918</strain>
    </source>
</reference>
<sequence>MRIKHQEPKVIVLPVERGRQLELPISLAFTHKDGTSLAYRPSAPISCQSA</sequence>
<dbReference type="EMBL" id="LR134521">
    <property type="protein sequence ID" value="VEJ30934.1"/>
    <property type="molecule type" value="Genomic_DNA"/>
</dbReference>
<dbReference type="Proteomes" id="UP000270988">
    <property type="component" value="Chromosome"/>
</dbReference>
<protein>
    <submittedName>
        <fullName evidence="1">Uncharacterized protein</fullName>
    </submittedName>
</protein>
<evidence type="ECO:0000313" key="1">
    <source>
        <dbReference type="EMBL" id="VEJ30934.1"/>
    </source>
</evidence>
<accession>A0A448UYI5</accession>